<evidence type="ECO:0000259" key="2">
    <source>
        <dbReference type="Pfam" id="PF03886"/>
    </source>
</evidence>
<feature type="chain" id="PRO_5022670194" evidence="1">
    <location>
        <begin position="20"/>
        <end position="196"/>
    </location>
</feature>
<name>A0A5C6TS32_9SPHN</name>
<evidence type="ECO:0000256" key="1">
    <source>
        <dbReference type="SAM" id="SignalP"/>
    </source>
</evidence>
<feature type="signal peptide" evidence="1">
    <location>
        <begin position="1"/>
        <end position="19"/>
    </location>
</feature>
<dbReference type="OrthoDB" id="7391077at2"/>
<organism evidence="3 4">
    <name type="scientific">Allosphingosinicella ginsenosidimutans</name>
    <dbReference type="NCBI Taxonomy" id="1176539"/>
    <lineage>
        <taxon>Bacteria</taxon>
        <taxon>Pseudomonadati</taxon>
        <taxon>Pseudomonadota</taxon>
        <taxon>Alphaproteobacteria</taxon>
        <taxon>Sphingomonadales</taxon>
        <taxon>Sphingomonadaceae</taxon>
        <taxon>Allosphingosinicella</taxon>
    </lineage>
</organism>
<dbReference type="RefSeq" id="WP_147042447.1">
    <property type="nucleotide sequence ID" value="NZ_BAABIR010000002.1"/>
</dbReference>
<reference evidence="3 4" key="1">
    <citation type="journal article" date="2015" name="J. Microbiol.">
        <title>Sphingosinicella ginsenosidimutans sp. nov., with ginsenoside converting activity.</title>
        <authorList>
            <person name="Kim J.K."/>
            <person name="Kang M.S."/>
            <person name="Park S.C."/>
            <person name="Kim K.M."/>
            <person name="Choi K."/>
            <person name="Yoon M.H."/>
            <person name="Im W.T."/>
        </authorList>
    </citation>
    <scope>NUCLEOTIDE SEQUENCE [LARGE SCALE GENOMIC DNA]</scope>
    <source>
        <strain evidence="3 4">BS-11</strain>
    </source>
</reference>
<dbReference type="EMBL" id="VOQQ01000001">
    <property type="protein sequence ID" value="TXC63046.1"/>
    <property type="molecule type" value="Genomic_DNA"/>
</dbReference>
<proteinExistence type="predicted"/>
<dbReference type="Gene3D" id="3.40.50.10610">
    <property type="entry name" value="ABC-type transport auxiliary lipoprotein component"/>
    <property type="match status" value="1"/>
</dbReference>
<dbReference type="InterPro" id="IPR005586">
    <property type="entry name" value="ABC_trans_aux"/>
</dbReference>
<keyword evidence="1" id="KW-0732">Signal</keyword>
<dbReference type="AlphaFoldDB" id="A0A5C6TS32"/>
<sequence length="196" mass="20144">MGKKLTPFAAAALASLALAGCFGGGRPPAALMTLTAAQAPAAAEPRTVTEGEAITVATPDAPRAITASRVPVYVDATTIQYLRGAQWVESPTDLFRNLLSETIAARTHRAVVDPALYTQARSAVLNGRLLRFGLDPDAHEAVVEYEGALTRPDAGVVTNRFAARVPVAGNDATTVGAALNEAANQVAVAVAAWIGG</sequence>
<dbReference type="PROSITE" id="PS51257">
    <property type="entry name" value="PROKAR_LIPOPROTEIN"/>
    <property type="match status" value="1"/>
</dbReference>
<dbReference type="Pfam" id="PF03886">
    <property type="entry name" value="ABC_trans_aux"/>
    <property type="match status" value="1"/>
</dbReference>
<dbReference type="SUPFAM" id="SSF159594">
    <property type="entry name" value="XCC0632-like"/>
    <property type="match status" value="1"/>
</dbReference>
<feature type="domain" description="ABC-type transport auxiliary lipoprotein component" evidence="2">
    <location>
        <begin position="34"/>
        <end position="191"/>
    </location>
</feature>
<keyword evidence="4" id="KW-1185">Reference proteome</keyword>
<comment type="caution">
    <text evidence="3">The sequence shown here is derived from an EMBL/GenBank/DDBJ whole genome shotgun (WGS) entry which is preliminary data.</text>
</comment>
<protein>
    <submittedName>
        <fullName evidence="3">ABC transporter</fullName>
    </submittedName>
</protein>
<accession>A0A5C6TS32</accession>
<evidence type="ECO:0000313" key="3">
    <source>
        <dbReference type="EMBL" id="TXC63046.1"/>
    </source>
</evidence>
<dbReference type="Proteomes" id="UP000321249">
    <property type="component" value="Unassembled WGS sequence"/>
</dbReference>
<evidence type="ECO:0000313" key="4">
    <source>
        <dbReference type="Proteomes" id="UP000321249"/>
    </source>
</evidence>
<gene>
    <name evidence="3" type="ORF">FRZ32_04825</name>
</gene>